<comment type="caution">
    <text evidence="4">The sequence shown here is derived from an EMBL/GenBank/DDBJ whole genome shotgun (WGS) entry which is preliminary data.</text>
</comment>
<feature type="region of interest" description="Disordered" evidence="2">
    <location>
        <begin position="58"/>
        <end position="77"/>
    </location>
</feature>
<name>A0A9W8J673_9AGAR</name>
<dbReference type="EMBL" id="JANBPK010001192">
    <property type="protein sequence ID" value="KAJ2925210.1"/>
    <property type="molecule type" value="Genomic_DNA"/>
</dbReference>
<dbReference type="AlphaFoldDB" id="A0A9W8J673"/>
<dbReference type="SUPFAM" id="SSF52540">
    <property type="entry name" value="P-loop containing nucleoside triphosphate hydrolases"/>
    <property type="match status" value="1"/>
</dbReference>
<dbReference type="Gene3D" id="3.40.50.300">
    <property type="entry name" value="P-loop containing nucleotide triphosphate hydrolases"/>
    <property type="match status" value="1"/>
</dbReference>
<evidence type="ECO:0000256" key="1">
    <source>
        <dbReference type="ARBA" id="ARBA00022737"/>
    </source>
</evidence>
<evidence type="ECO:0000256" key="2">
    <source>
        <dbReference type="SAM" id="MobiDB-lite"/>
    </source>
</evidence>
<protein>
    <recommendedName>
        <fullName evidence="3">Nephrocystin 3-like N-terminal domain-containing protein</fullName>
    </recommendedName>
</protein>
<organism evidence="4 5">
    <name type="scientific">Candolleomyces eurysporus</name>
    <dbReference type="NCBI Taxonomy" id="2828524"/>
    <lineage>
        <taxon>Eukaryota</taxon>
        <taxon>Fungi</taxon>
        <taxon>Dikarya</taxon>
        <taxon>Basidiomycota</taxon>
        <taxon>Agaricomycotina</taxon>
        <taxon>Agaricomycetes</taxon>
        <taxon>Agaricomycetidae</taxon>
        <taxon>Agaricales</taxon>
        <taxon>Agaricineae</taxon>
        <taxon>Psathyrellaceae</taxon>
        <taxon>Candolleomyces</taxon>
    </lineage>
</organism>
<dbReference type="InterPro" id="IPR056884">
    <property type="entry name" value="NPHP3-like_N"/>
</dbReference>
<reference evidence="4" key="1">
    <citation type="submission" date="2022-06" db="EMBL/GenBank/DDBJ databases">
        <title>Genome Sequence of Candolleomyces eurysporus.</title>
        <authorList>
            <person name="Buettner E."/>
        </authorList>
    </citation>
    <scope>NUCLEOTIDE SEQUENCE</scope>
    <source>
        <strain evidence="4">VTCC 930004</strain>
    </source>
</reference>
<evidence type="ECO:0000259" key="3">
    <source>
        <dbReference type="Pfam" id="PF24883"/>
    </source>
</evidence>
<evidence type="ECO:0000313" key="5">
    <source>
        <dbReference type="Proteomes" id="UP001140091"/>
    </source>
</evidence>
<dbReference type="PANTHER" id="PTHR10039">
    <property type="entry name" value="AMELOGENIN"/>
    <property type="match status" value="1"/>
</dbReference>
<dbReference type="InterPro" id="IPR027417">
    <property type="entry name" value="P-loop_NTPase"/>
</dbReference>
<accession>A0A9W8J673</accession>
<evidence type="ECO:0000313" key="4">
    <source>
        <dbReference type="EMBL" id="KAJ2925210.1"/>
    </source>
</evidence>
<dbReference type="Proteomes" id="UP001140091">
    <property type="component" value="Unassembled WGS sequence"/>
</dbReference>
<dbReference type="OrthoDB" id="4760524at2759"/>
<feature type="non-terminal residue" evidence="4">
    <location>
        <position position="554"/>
    </location>
</feature>
<keyword evidence="5" id="KW-1185">Reference proteome</keyword>
<keyword evidence="1" id="KW-0677">Repeat</keyword>
<proteinExistence type="predicted"/>
<gene>
    <name evidence="4" type="ORF">H1R20_g11891</name>
</gene>
<sequence>MALPRLPGTPEELAPSLAAFPNARNVNVGDLKVIQVNQSSAGNASELFQLLDPVTDASYKRNRRPPKAGKPGKTDKERLVTPGHVSISVNSIVQHICWMYGHVGCGKSAIAQNVAEELAENGKLGASFFFFRNAGDRSSMSGLPATLAHQISQNIPGTKPFIESTIREDHSLLGQACSLASQLEDLVFKPCLKALCAGDLSAHDRCPYVIVIDGLDECNDKEGVEIFIDSAIALFARHPTIPLRLFITSRIEEHIRTRLDSKEIHLLDLNSKFRREDLALYMKASFSRAAQQDRALRTQGGTWPEAEELNKLIDYCDGSFIIGSTLVKFILGAPGDNDPRTPMERLPLALEISHGLDEVYLQILSRSRNLPHFHLIISTLAAIQEPLSVSGLSALLYVSTYEVVRVLVNLQAIIQVPGKDDDLVTLFHTSLRDFLIDESRSGEFHVPPSHHTFLTYRCLNLLFGAHPSNSKECCRYAIIWWPTHWASALTMDPSFGYEEFEMPERWLDAPHQPVGGVYHPEEFHLLDIEIFLIGEFNTLLFNHAIGGLSSYDIA</sequence>
<feature type="domain" description="Nephrocystin 3-like N-terminal" evidence="3">
    <location>
        <begin position="94"/>
        <end position="250"/>
    </location>
</feature>
<dbReference type="Pfam" id="PF24883">
    <property type="entry name" value="NPHP3_N"/>
    <property type="match status" value="1"/>
</dbReference>